<keyword evidence="3" id="KW-0418">Kinase</keyword>
<accession>A0A5N5LQZ9</accession>
<evidence type="ECO:0000313" key="6">
    <source>
        <dbReference type="Proteomes" id="UP000326939"/>
    </source>
</evidence>
<evidence type="ECO:0000256" key="2">
    <source>
        <dbReference type="ARBA" id="ARBA00022741"/>
    </source>
</evidence>
<protein>
    <recommendedName>
        <fullName evidence="7">Serine-threonine/tyrosine-protein kinase catalytic domain-containing protein</fullName>
    </recommendedName>
</protein>
<sequence>MLSEMELGGGLLYLNVADQNKGKALNWVKRYKIIIVTAEDLSKKTESHQLPSQEHSFKKGQSLNSSSINPLLLWEKTDMENKFQAGTLEELYDPNLMLHNHHDNNIQNDVTRAVHVGLQCTQETSSLRPTMSKALQMLTTEEHLLWPTNPPFIDERTMELNDT</sequence>
<dbReference type="AlphaFoldDB" id="A0A5N5LQZ9"/>
<keyword evidence="4" id="KW-0067">ATP-binding</keyword>
<dbReference type="EMBL" id="VDCV01000008">
    <property type="protein sequence ID" value="KAB5545254.1"/>
    <property type="molecule type" value="Genomic_DNA"/>
</dbReference>
<evidence type="ECO:0008006" key="7">
    <source>
        <dbReference type="Google" id="ProtNLM"/>
    </source>
</evidence>
<evidence type="ECO:0000256" key="1">
    <source>
        <dbReference type="ARBA" id="ARBA00022679"/>
    </source>
</evidence>
<reference evidence="6" key="1">
    <citation type="journal article" date="2019" name="Gigascience">
        <title>De novo genome assembly of the endangered Acer yangbiense, a plant species with extremely small populations endemic to Yunnan Province, China.</title>
        <authorList>
            <person name="Yang J."/>
            <person name="Wariss H.M."/>
            <person name="Tao L."/>
            <person name="Zhang R."/>
            <person name="Yun Q."/>
            <person name="Hollingsworth P."/>
            <person name="Dao Z."/>
            <person name="Luo G."/>
            <person name="Guo H."/>
            <person name="Ma Y."/>
            <person name="Sun W."/>
        </authorList>
    </citation>
    <scope>NUCLEOTIDE SEQUENCE [LARGE SCALE GENOMIC DNA]</scope>
    <source>
        <strain evidence="6">cv. br00</strain>
    </source>
</reference>
<name>A0A5N5LQZ9_9ROSI</name>
<proteinExistence type="predicted"/>
<dbReference type="Proteomes" id="UP000326939">
    <property type="component" value="Chromosome 8"/>
</dbReference>
<keyword evidence="1" id="KW-0808">Transferase</keyword>
<evidence type="ECO:0000256" key="3">
    <source>
        <dbReference type="ARBA" id="ARBA00022777"/>
    </source>
</evidence>
<gene>
    <name evidence="5" type="ORF">DKX38_013366</name>
</gene>
<evidence type="ECO:0000313" key="5">
    <source>
        <dbReference type="EMBL" id="KAB5545254.1"/>
    </source>
</evidence>
<dbReference type="GO" id="GO:0016301">
    <property type="term" value="F:kinase activity"/>
    <property type="evidence" value="ECO:0007669"/>
    <property type="project" value="UniProtKB-KW"/>
</dbReference>
<organism evidence="5 6">
    <name type="scientific">Salix brachista</name>
    <dbReference type="NCBI Taxonomy" id="2182728"/>
    <lineage>
        <taxon>Eukaryota</taxon>
        <taxon>Viridiplantae</taxon>
        <taxon>Streptophyta</taxon>
        <taxon>Embryophyta</taxon>
        <taxon>Tracheophyta</taxon>
        <taxon>Spermatophyta</taxon>
        <taxon>Magnoliopsida</taxon>
        <taxon>eudicotyledons</taxon>
        <taxon>Gunneridae</taxon>
        <taxon>Pentapetalae</taxon>
        <taxon>rosids</taxon>
        <taxon>fabids</taxon>
        <taxon>Malpighiales</taxon>
        <taxon>Salicaceae</taxon>
        <taxon>Saliceae</taxon>
        <taxon>Salix</taxon>
    </lineage>
</organism>
<evidence type="ECO:0000256" key="4">
    <source>
        <dbReference type="ARBA" id="ARBA00022840"/>
    </source>
</evidence>
<dbReference type="Gene3D" id="1.10.510.10">
    <property type="entry name" value="Transferase(Phosphotransferase) domain 1"/>
    <property type="match status" value="1"/>
</dbReference>
<dbReference type="PANTHER" id="PTHR47973">
    <property type="entry name" value="CYSTEINE-RICH RECEPTOR-LIKE PROTEIN KINASE 3"/>
    <property type="match status" value="1"/>
</dbReference>
<dbReference type="GO" id="GO:0005524">
    <property type="term" value="F:ATP binding"/>
    <property type="evidence" value="ECO:0007669"/>
    <property type="project" value="UniProtKB-KW"/>
</dbReference>
<keyword evidence="6" id="KW-1185">Reference proteome</keyword>
<keyword evidence="2" id="KW-0547">Nucleotide-binding</keyword>
<dbReference type="InterPro" id="IPR052059">
    <property type="entry name" value="CR_Ser/Thr_kinase"/>
</dbReference>
<comment type="caution">
    <text evidence="5">The sequence shown here is derived from an EMBL/GenBank/DDBJ whole genome shotgun (WGS) entry which is preliminary data.</text>
</comment>